<keyword evidence="2" id="KW-1015">Disulfide bond</keyword>
<dbReference type="Proteomes" id="UP000289738">
    <property type="component" value="Chromosome B06"/>
</dbReference>
<dbReference type="CDD" id="cd15800">
    <property type="entry name" value="PMEI-like_2"/>
    <property type="match status" value="1"/>
</dbReference>
<comment type="similarity">
    <text evidence="3">Belongs to the PMEI family.</text>
</comment>
<comment type="caution">
    <text evidence="6">The sequence shown here is derived from an EMBL/GenBank/DDBJ whole genome shotgun (WGS) entry which is preliminary data.</text>
</comment>
<dbReference type="Pfam" id="PF04043">
    <property type="entry name" value="PMEI"/>
    <property type="match status" value="1"/>
</dbReference>
<dbReference type="InterPro" id="IPR035513">
    <property type="entry name" value="Invertase/methylesterase_inhib"/>
</dbReference>
<feature type="signal peptide" evidence="4">
    <location>
        <begin position="1"/>
        <end position="22"/>
    </location>
</feature>
<feature type="chain" id="PRO_5019421455" description="Pectinesterase inhibitor domain-containing protein" evidence="4">
    <location>
        <begin position="23"/>
        <end position="228"/>
    </location>
</feature>
<evidence type="ECO:0000256" key="3">
    <source>
        <dbReference type="ARBA" id="ARBA00038471"/>
    </source>
</evidence>
<keyword evidence="1 4" id="KW-0732">Signal</keyword>
<dbReference type="Gene3D" id="1.20.140.40">
    <property type="entry name" value="Invertase/pectin methylesterase inhibitor family protein"/>
    <property type="match status" value="1"/>
</dbReference>
<dbReference type="Gramene" id="arahy.Tifrunner.gnm2.ann2.Ah16g095800.1">
    <property type="protein sequence ID" value="arahy.Tifrunner.gnm2.ann2.Ah16g095800.1-CDS-1"/>
    <property type="gene ID" value="arahy.Tifrunner.gnm2.ann2.Ah16g095800"/>
</dbReference>
<evidence type="ECO:0000256" key="1">
    <source>
        <dbReference type="ARBA" id="ARBA00022729"/>
    </source>
</evidence>
<dbReference type="NCBIfam" id="TIGR01614">
    <property type="entry name" value="PME_inhib"/>
    <property type="match status" value="1"/>
</dbReference>
<dbReference type="AlphaFoldDB" id="A0A444YIN8"/>
<sequence>MAFNKSLFFIVALSSVLLSTHAFNFPAGAPAPSPVPSVNPTGELTKTAGLFGGLGSNLFNLKLEGDAAKFRAQIQHFCTGTENPVLCAKTIAPFVHGFMFDPFKALEAEMKITLNVTLEVHASIVVEVDSPATQDAAKGALHVCKSCYKNMIETIQEALELVQRFDVVDAYYKFSSVLSDRSACDDAFVESKGVTNPISEKSALVYQLGGNCLAIMDGWINNHNNFLF</sequence>
<evidence type="ECO:0000256" key="4">
    <source>
        <dbReference type="SAM" id="SignalP"/>
    </source>
</evidence>
<feature type="domain" description="Pectinesterase inhibitor" evidence="5">
    <location>
        <begin position="69"/>
        <end position="215"/>
    </location>
</feature>
<keyword evidence="7" id="KW-1185">Reference proteome</keyword>
<evidence type="ECO:0000313" key="7">
    <source>
        <dbReference type="Proteomes" id="UP000289738"/>
    </source>
</evidence>
<proteinExistence type="inferred from homology"/>
<reference evidence="6 7" key="1">
    <citation type="submission" date="2019-01" db="EMBL/GenBank/DDBJ databases">
        <title>Sequencing of cultivated peanut Arachis hypogaea provides insights into genome evolution and oil improvement.</title>
        <authorList>
            <person name="Chen X."/>
        </authorList>
    </citation>
    <scope>NUCLEOTIDE SEQUENCE [LARGE SCALE GENOMIC DNA]</scope>
    <source>
        <strain evidence="7">cv. Fuhuasheng</strain>
        <tissue evidence="6">Leaves</tissue>
    </source>
</reference>
<organism evidence="6 7">
    <name type="scientific">Arachis hypogaea</name>
    <name type="common">Peanut</name>
    <dbReference type="NCBI Taxonomy" id="3818"/>
    <lineage>
        <taxon>Eukaryota</taxon>
        <taxon>Viridiplantae</taxon>
        <taxon>Streptophyta</taxon>
        <taxon>Embryophyta</taxon>
        <taxon>Tracheophyta</taxon>
        <taxon>Spermatophyta</taxon>
        <taxon>Magnoliopsida</taxon>
        <taxon>eudicotyledons</taxon>
        <taxon>Gunneridae</taxon>
        <taxon>Pentapetalae</taxon>
        <taxon>rosids</taxon>
        <taxon>fabids</taxon>
        <taxon>Fabales</taxon>
        <taxon>Fabaceae</taxon>
        <taxon>Papilionoideae</taxon>
        <taxon>50 kb inversion clade</taxon>
        <taxon>dalbergioids sensu lato</taxon>
        <taxon>Dalbergieae</taxon>
        <taxon>Pterocarpus clade</taxon>
        <taxon>Arachis</taxon>
    </lineage>
</organism>
<dbReference type="FunFam" id="1.20.140.40:FF:000003">
    <property type="entry name" value="Invertase/pectin methylesterase inhibitor family protein"/>
    <property type="match status" value="1"/>
</dbReference>
<dbReference type="SMART" id="SM00856">
    <property type="entry name" value="PMEI"/>
    <property type="match status" value="1"/>
</dbReference>
<protein>
    <recommendedName>
        <fullName evidence="5">Pectinesterase inhibitor domain-containing protein</fullName>
    </recommendedName>
</protein>
<gene>
    <name evidence="6" type="ORF">Ahy_B06g080688</name>
</gene>
<accession>A0A444YIN8</accession>
<dbReference type="PANTHER" id="PTHR36710:SF18">
    <property type="entry name" value="PECTINESTERASE INHIBITOR 5-RELATED"/>
    <property type="match status" value="1"/>
</dbReference>
<evidence type="ECO:0000259" key="5">
    <source>
        <dbReference type="SMART" id="SM00856"/>
    </source>
</evidence>
<dbReference type="SUPFAM" id="SSF101148">
    <property type="entry name" value="Plant invertase/pectin methylesterase inhibitor"/>
    <property type="match status" value="1"/>
</dbReference>
<evidence type="ECO:0000256" key="2">
    <source>
        <dbReference type="ARBA" id="ARBA00023157"/>
    </source>
</evidence>
<dbReference type="GO" id="GO:0004857">
    <property type="term" value="F:enzyme inhibitor activity"/>
    <property type="evidence" value="ECO:0007669"/>
    <property type="project" value="InterPro"/>
</dbReference>
<name>A0A444YIN8_ARAHY</name>
<evidence type="ECO:0000313" key="6">
    <source>
        <dbReference type="EMBL" id="RYR01823.1"/>
    </source>
</evidence>
<dbReference type="EMBL" id="SDMP01000016">
    <property type="protein sequence ID" value="RYR01823.1"/>
    <property type="molecule type" value="Genomic_DNA"/>
</dbReference>
<dbReference type="InterPro" id="IPR052421">
    <property type="entry name" value="PCW_Enzyme_Inhibitor"/>
</dbReference>
<dbReference type="SMR" id="A0A444YIN8"/>
<dbReference type="PANTHER" id="PTHR36710">
    <property type="entry name" value="PECTINESTERASE INHIBITOR-LIKE"/>
    <property type="match status" value="1"/>
</dbReference>
<dbReference type="InterPro" id="IPR006501">
    <property type="entry name" value="Pectinesterase_inhib_dom"/>
</dbReference>